<evidence type="ECO:0000259" key="2">
    <source>
        <dbReference type="Pfam" id="PF18128"/>
    </source>
</evidence>
<dbReference type="Pfam" id="PF18133">
    <property type="entry name" value="HydF_tetramer"/>
    <property type="match status" value="1"/>
</dbReference>
<dbReference type="AlphaFoldDB" id="Q6AKL8"/>
<dbReference type="GO" id="GO:0030488">
    <property type="term" value="P:tRNA methylation"/>
    <property type="evidence" value="ECO:0007669"/>
    <property type="project" value="TreeGrafter"/>
</dbReference>
<dbReference type="KEGG" id="dps:DP2378"/>
<dbReference type="SUPFAM" id="SSF52540">
    <property type="entry name" value="P-loop containing nucleoside triphosphate hydrolases"/>
    <property type="match status" value="1"/>
</dbReference>
<dbReference type="Proteomes" id="UP000000602">
    <property type="component" value="Chromosome"/>
</dbReference>
<sequence length="415" mass="46130">MVFMQTVPKSMRLHLGIFGRTNVGKSTFLNFLVDQDVAIASSQPGTTTDVVEKSMELLPLGPVVLHDTAGLDDESALGHLRTEKTRAVFARVDLLILLIQPNQWGEIEEFIYQTALGKKKPLLVVSSHYDISPLSPQFRAEMATRRLHLLTCNALDRGGRDAFLTEFTATIATNNLLPITEPKLLGDLLGQFSRVVMIVPIDLQAPKHRLILPQVQAIRDALDHGAMITVVKEDRYADCLQEFSRLPDLVVCDSQVVDLMVAQTPEELACTTFSILFSRLKGDMAQMLAGAEAIDQLIDGDKVLIAEACTHHATEDDIGRVKIPRWLRKYSGKKVEIDVFSGRDFPENLEDYKLIIHCGSCMLNRQETLSRLEKAGELGIPITNYGMAISLMKGVLPRVTAPFSELVTINSHKRM</sequence>
<dbReference type="PANTHER" id="PTHR42714">
    <property type="entry name" value="TRNA MODIFICATION GTPASE GTPBP3"/>
    <property type="match status" value="1"/>
</dbReference>
<dbReference type="Gene3D" id="3.40.50.300">
    <property type="entry name" value="P-loop containing nucleotide triphosphate hydrolases"/>
    <property type="match status" value="1"/>
</dbReference>
<dbReference type="eggNOG" id="COG0486">
    <property type="taxonomic scope" value="Bacteria"/>
</dbReference>
<feature type="domain" description="Hydrogen maturase F tetramerization" evidence="3">
    <location>
        <begin position="286"/>
        <end position="400"/>
    </location>
</feature>
<dbReference type="Pfam" id="PF18128">
    <property type="entry name" value="HydF_dimer"/>
    <property type="match status" value="1"/>
</dbReference>
<dbReference type="InterPro" id="IPR027417">
    <property type="entry name" value="P-loop_NTPase"/>
</dbReference>
<dbReference type="Gene3D" id="3.40.50.11420">
    <property type="match status" value="1"/>
</dbReference>
<feature type="domain" description="G" evidence="1">
    <location>
        <begin position="15"/>
        <end position="125"/>
    </location>
</feature>
<proteinExistence type="predicted"/>
<dbReference type="NCBIfam" id="TIGR03918">
    <property type="entry name" value="GTP_HydF"/>
    <property type="match status" value="1"/>
</dbReference>
<gene>
    <name evidence="4" type="ordered locus">DP2378</name>
</gene>
<evidence type="ECO:0000259" key="1">
    <source>
        <dbReference type="Pfam" id="PF01926"/>
    </source>
</evidence>
<dbReference type="STRING" id="177439.DP2378"/>
<dbReference type="InterPro" id="IPR005225">
    <property type="entry name" value="Small_GTP-bd"/>
</dbReference>
<dbReference type="GO" id="GO:0002098">
    <property type="term" value="P:tRNA wobble uridine modification"/>
    <property type="evidence" value="ECO:0007669"/>
    <property type="project" value="TreeGrafter"/>
</dbReference>
<accession>Q6AKL8</accession>
<reference evidence="5" key="1">
    <citation type="journal article" date="2004" name="Environ. Microbiol.">
        <title>The genome of Desulfotalea psychrophila, a sulfate-reducing bacterium from permanently cold Arctic sediments.</title>
        <authorList>
            <person name="Rabus R."/>
            <person name="Ruepp A."/>
            <person name="Frickey T."/>
            <person name="Rattei T."/>
            <person name="Fartmann B."/>
            <person name="Stark M."/>
            <person name="Bauer M."/>
            <person name="Zibat A."/>
            <person name="Lombardot T."/>
            <person name="Becker I."/>
            <person name="Amann J."/>
            <person name="Gellner K."/>
            <person name="Teeling H."/>
            <person name="Leuschner W.D."/>
            <person name="Gloeckner F.-O."/>
            <person name="Lupas A.N."/>
            <person name="Amann R."/>
            <person name="Klenk H.-P."/>
        </authorList>
    </citation>
    <scope>NUCLEOTIDE SEQUENCE [LARGE SCALE GENOMIC DNA]</scope>
    <source>
        <strain evidence="5">DSM 12343 / LSv54</strain>
    </source>
</reference>
<organism evidence="4 5">
    <name type="scientific">Desulfotalea psychrophila (strain LSv54 / DSM 12343)</name>
    <dbReference type="NCBI Taxonomy" id="177439"/>
    <lineage>
        <taxon>Bacteria</taxon>
        <taxon>Pseudomonadati</taxon>
        <taxon>Thermodesulfobacteriota</taxon>
        <taxon>Desulfobulbia</taxon>
        <taxon>Desulfobulbales</taxon>
        <taxon>Desulfocapsaceae</taxon>
        <taxon>Desulfotalea</taxon>
    </lineage>
</organism>
<dbReference type="InterPro" id="IPR006073">
    <property type="entry name" value="GTP-bd"/>
</dbReference>
<dbReference type="EMBL" id="CR522870">
    <property type="protein sequence ID" value="CAG37107.1"/>
    <property type="molecule type" value="Genomic_DNA"/>
</dbReference>
<dbReference type="InterPro" id="IPR023873">
    <property type="entry name" value="FeFe-hyd_GTPase_HydF"/>
</dbReference>
<dbReference type="Gene3D" id="3.40.50.11410">
    <property type="match status" value="1"/>
</dbReference>
<dbReference type="HOGENOM" id="CLU_042017_0_0_7"/>
<dbReference type="GO" id="GO:0005737">
    <property type="term" value="C:cytoplasm"/>
    <property type="evidence" value="ECO:0007669"/>
    <property type="project" value="TreeGrafter"/>
</dbReference>
<keyword evidence="5" id="KW-1185">Reference proteome</keyword>
<protein>
    <submittedName>
        <fullName evidence="4">Related to predicted GTP-binding protein</fullName>
    </submittedName>
</protein>
<feature type="domain" description="Hydrogen maturase F dimerization" evidence="2">
    <location>
        <begin position="184"/>
        <end position="282"/>
    </location>
</feature>
<evidence type="ECO:0000259" key="3">
    <source>
        <dbReference type="Pfam" id="PF18133"/>
    </source>
</evidence>
<dbReference type="CDD" id="cd00880">
    <property type="entry name" value="Era_like"/>
    <property type="match status" value="1"/>
</dbReference>
<evidence type="ECO:0000313" key="5">
    <source>
        <dbReference type="Proteomes" id="UP000000602"/>
    </source>
</evidence>
<dbReference type="PANTHER" id="PTHR42714:SF6">
    <property type="entry name" value="TRANSLATION INITIATION FACTOR IF-2"/>
    <property type="match status" value="1"/>
</dbReference>
<evidence type="ECO:0000313" key="4">
    <source>
        <dbReference type="EMBL" id="CAG37107.1"/>
    </source>
</evidence>
<dbReference type="InterPro" id="IPR041606">
    <property type="entry name" value="HydF_dimer"/>
</dbReference>
<name>Q6AKL8_DESPS</name>
<dbReference type="NCBIfam" id="TIGR00231">
    <property type="entry name" value="small_GTP"/>
    <property type="match status" value="1"/>
</dbReference>
<dbReference type="Pfam" id="PF01926">
    <property type="entry name" value="MMR_HSR1"/>
    <property type="match status" value="1"/>
</dbReference>
<dbReference type="InterPro" id="IPR040644">
    <property type="entry name" value="HydF_tetramer"/>
</dbReference>
<dbReference type="GO" id="GO:0005525">
    <property type="term" value="F:GTP binding"/>
    <property type="evidence" value="ECO:0007669"/>
    <property type="project" value="InterPro"/>
</dbReference>